<evidence type="ECO:0000313" key="7">
    <source>
        <dbReference type="Proteomes" id="UP000602442"/>
    </source>
</evidence>
<gene>
    <name evidence="6" type="ORF">I5L03_12765</name>
</gene>
<feature type="domain" description="4Fe-4S ferredoxin-type" evidence="5">
    <location>
        <begin position="79"/>
        <end position="110"/>
    </location>
</feature>
<sequence length="211" mass="23534">MPEISLPDDARAKAAAQTSDKTGKQLAFVIDLKRCIGCDTCVIACKVEHVMENGKSRLQVYDTDSDPVFEQPRGVFPNLQQYWVPSMCHHCEDAPCVTVCPTTALWHNDENGMVELTKDKCVGCRRCEEVCPYNALSFSDDVGTANKCDMCKHRLEEGLVPSCQLVCPTRAIYHGDIHDPDSKVAQILATRETRVLNEHTGAKPQIYYTEP</sequence>
<dbReference type="PROSITE" id="PS00198">
    <property type="entry name" value="4FE4S_FER_1"/>
    <property type="match status" value="1"/>
</dbReference>
<dbReference type="PANTHER" id="PTHR43177">
    <property type="entry name" value="PROTEIN NRFC"/>
    <property type="match status" value="1"/>
</dbReference>
<protein>
    <submittedName>
        <fullName evidence="6">4Fe-4S dicluster domain-containing protein</fullName>
    </submittedName>
</protein>
<feature type="domain" description="4Fe-4S ferredoxin-type" evidence="5">
    <location>
        <begin position="26"/>
        <end position="55"/>
    </location>
</feature>
<keyword evidence="4" id="KW-0411">Iron-sulfur</keyword>
<evidence type="ECO:0000256" key="2">
    <source>
        <dbReference type="ARBA" id="ARBA00022723"/>
    </source>
</evidence>
<dbReference type="PANTHER" id="PTHR43177:SF3">
    <property type="entry name" value="PROTEIN NRFC HOMOLOG"/>
    <property type="match status" value="1"/>
</dbReference>
<keyword evidence="3" id="KW-0408">Iron</keyword>
<dbReference type="CDD" id="cd10551">
    <property type="entry name" value="PsrB"/>
    <property type="match status" value="1"/>
</dbReference>
<dbReference type="Pfam" id="PF13247">
    <property type="entry name" value="Fer4_11"/>
    <property type="match status" value="1"/>
</dbReference>
<dbReference type="InterPro" id="IPR050954">
    <property type="entry name" value="ET_IronSulfur_Cluster-Binding"/>
</dbReference>
<organism evidence="6 7">
    <name type="scientific">Aurantiacibacter sediminis</name>
    <dbReference type="NCBI Taxonomy" id="2793064"/>
    <lineage>
        <taxon>Bacteria</taxon>
        <taxon>Pseudomonadati</taxon>
        <taxon>Pseudomonadota</taxon>
        <taxon>Alphaproteobacteria</taxon>
        <taxon>Sphingomonadales</taxon>
        <taxon>Erythrobacteraceae</taxon>
        <taxon>Aurantiacibacter</taxon>
    </lineage>
</organism>
<dbReference type="Proteomes" id="UP000602442">
    <property type="component" value="Unassembled WGS sequence"/>
</dbReference>
<evidence type="ECO:0000256" key="3">
    <source>
        <dbReference type="ARBA" id="ARBA00023004"/>
    </source>
</evidence>
<dbReference type="InterPro" id="IPR017896">
    <property type="entry name" value="4Fe4S_Fe-S-bd"/>
</dbReference>
<dbReference type="InterPro" id="IPR017900">
    <property type="entry name" value="4Fe4S_Fe_S_CS"/>
</dbReference>
<name>A0ABS0N6J5_9SPHN</name>
<keyword evidence="1" id="KW-0004">4Fe-4S</keyword>
<dbReference type="SUPFAM" id="SSF54862">
    <property type="entry name" value="4Fe-4S ferredoxins"/>
    <property type="match status" value="1"/>
</dbReference>
<evidence type="ECO:0000256" key="4">
    <source>
        <dbReference type="ARBA" id="ARBA00023014"/>
    </source>
</evidence>
<keyword evidence="2" id="KW-0479">Metal-binding</keyword>
<reference evidence="6 7" key="1">
    <citation type="submission" date="2020-11" db="EMBL/GenBank/DDBJ databases">
        <title>Erythrobacter sediminis sp. nov., a marine bacterium from a tidal flat of Garorim Bay.</title>
        <authorList>
            <person name="Kim D."/>
            <person name="Yoo Y."/>
            <person name="Kim J.-J."/>
        </authorList>
    </citation>
    <scope>NUCLEOTIDE SEQUENCE [LARGE SCALE GENOMIC DNA]</scope>
    <source>
        <strain evidence="6 7">JGD-13</strain>
    </source>
</reference>
<dbReference type="EMBL" id="JAEANY010000004">
    <property type="protein sequence ID" value="MBH5323454.1"/>
    <property type="molecule type" value="Genomic_DNA"/>
</dbReference>
<evidence type="ECO:0000313" key="6">
    <source>
        <dbReference type="EMBL" id="MBH5323454.1"/>
    </source>
</evidence>
<evidence type="ECO:0000259" key="5">
    <source>
        <dbReference type="PROSITE" id="PS51379"/>
    </source>
</evidence>
<keyword evidence="7" id="KW-1185">Reference proteome</keyword>
<feature type="domain" description="4Fe-4S ferredoxin-type" evidence="5">
    <location>
        <begin position="112"/>
        <end position="141"/>
    </location>
</feature>
<accession>A0ABS0N6J5</accession>
<dbReference type="RefSeq" id="WP_197922381.1">
    <property type="nucleotide sequence ID" value="NZ_CAWPTA010000009.1"/>
</dbReference>
<dbReference type="Gene3D" id="3.30.70.20">
    <property type="match status" value="2"/>
</dbReference>
<dbReference type="PROSITE" id="PS51379">
    <property type="entry name" value="4FE4S_FER_2"/>
    <property type="match status" value="3"/>
</dbReference>
<comment type="caution">
    <text evidence="6">The sequence shown here is derived from an EMBL/GenBank/DDBJ whole genome shotgun (WGS) entry which is preliminary data.</text>
</comment>
<evidence type="ECO:0000256" key="1">
    <source>
        <dbReference type="ARBA" id="ARBA00022485"/>
    </source>
</evidence>
<proteinExistence type="predicted"/>